<reference evidence="1" key="2">
    <citation type="submission" date="2023-06" db="EMBL/GenBank/DDBJ databases">
        <authorList>
            <consortium name="Lawrence Berkeley National Laboratory"/>
            <person name="Mondo S.J."/>
            <person name="Hensen N."/>
            <person name="Bonometti L."/>
            <person name="Westerberg I."/>
            <person name="Brannstrom I.O."/>
            <person name="Guillou S."/>
            <person name="Cros-Aarteil S."/>
            <person name="Calhoun S."/>
            <person name="Haridas S."/>
            <person name="Kuo A."/>
            <person name="Pangilinan J."/>
            <person name="Riley R."/>
            <person name="Labutti K."/>
            <person name="Andreopoulos B."/>
            <person name="Lipzen A."/>
            <person name="Chen C."/>
            <person name="Yanf M."/>
            <person name="Daum C."/>
            <person name="Ng V."/>
            <person name="Clum A."/>
            <person name="Steindorff A."/>
            <person name="Ohm R."/>
            <person name="Martin F."/>
            <person name="Silar P."/>
            <person name="Natvig D."/>
            <person name="Lalanne C."/>
            <person name="Gautier V."/>
            <person name="Ament-Velasquez S.L."/>
            <person name="Kruys A."/>
            <person name="Hutchinson M.I."/>
            <person name="Powell A.J."/>
            <person name="Barry K."/>
            <person name="Miller A.N."/>
            <person name="Grigoriev I.V."/>
            <person name="Debuchy R."/>
            <person name="Gladieux P."/>
            <person name="Thoren M.H."/>
            <person name="Johannesson H."/>
        </authorList>
    </citation>
    <scope>NUCLEOTIDE SEQUENCE</scope>
    <source>
        <strain evidence="1">CBS 333.67</strain>
    </source>
</reference>
<evidence type="ECO:0000313" key="2">
    <source>
        <dbReference type="Proteomes" id="UP001273166"/>
    </source>
</evidence>
<dbReference type="RefSeq" id="XP_062723351.1">
    <property type="nucleotide sequence ID" value="XM_062869179.1"/>
</dbReference>
<proteinExistence type="predicted"/>
<gene>
    <name evidence="1" type="ORF">B0T15DRAFT_530569</name>
</gene>
<name>A0AAJ0GWR6_9PEZI</name>
<dbReference type="GeneID" id="87888008"/>
<evidence type="ECO:0000313" key="1">
    <source>
        <dbReference type="EMBL" id="KAK3307571.1"/>
    </source>
</evidence>
<sequence>MSSHLCLSFCCSTYYLLAKAQTFQVRSFSLGRNSMLFISSQAGSRGGCFMLQPPLIPHLMRPEAAHGFPLWPLDVAQGPPCRPLLLMYRAAPKVPNVVLDRRACTNADLCVIVIPISARLPWQAAIHGLLSRLQCTLAVGISPPRSLLRVTPGAAMAPPRGRSS</sequence>
<dbReference type="AlphaFoldDB" id="A0AAJ0GWR6"/>
<organism evidence="1 2">
    <name type="scientific">Chaetomium strumarium</name>
    <dbReference type="NCBI Taxonomy" id="1170767"/>
    <lineage>
        <taxon>Eukaryota</taxon>
        <taxon>Fungi</taxon>
        <taxon>Dikarya</taxon>
        <taxon>Ascomycota</taxon>
        <taxon>Pezizomycotina</taxon>
        <taxon>Sordariomycetes</taxon>
        <taxon>Sordariomycetidae</taxon>
        <taxon>Sordariales</taxon>
        <taxon>Chaetomiaceae</taxon>
        <taxon>Chaetomium</taxon>
    </lineage>
</organism>
<dbReference type="EMBL" id="JAUDZG010000003">
    <property type="protein sequence ID" value="KAK3307571.1"/>
    <property type="molecule type" value="Genomic_DNA"/>
</dbReference>
<protein>
    <submittedName>
        <fullName evidence="1">Uncharacterized protein</fullName>
    </submittedName>
</protein>
<dbReference type="Proteomes" id="UP001273166">
    <property type="component" value="Unassembled WGS sequence"/>
</dbReference>
<accession>A0AAJ0GWR6</accession>
<reference evidence="1" key="1">
    <citation type="journal article" date="2023" name="Mol. Phylogenet. Evol.">
        <title>Genome-scale phylogeny and comparative genomics of the fungal order Sordariales.</title>
        <authorList>
            <person name="Hensen N."/>
            <person name="Bonometti L."/>
            <person name="Westerberg I."/>
            <person name="Brannstrom I.O."/>
            <person name="Guillou S."/>
            <person name="Cros-Aarteil S."/>
            <person name="Calhoun S."/>
            <person name="Haridas S."/>
            <person name="Kuo A."/>
            <person name="Mondo S."/>
            <person name="Pangilinan J."/>
            <person name="Riley R."/>
            <person name="LaButti K."/>
            <person name="Andreopoulos B."/>
            <person name="Lipzen A."/>
            <person name="Chen C."/>
            <person name="Yan M."/>
            <person name="Daum C."/>
            <person name="Ng V."/>
            <person name="Clum A."/>
            <person name="Steindorff A."/>
            <person name="Ohm R.A."/>
            <person name="Martin F."/>
            <person name="Silar P."/>
            <person name="Natvig D.O."/>
            <person name="Lalanne C."/>
            <person name="Gautier V."/>
            <person name="Ament-Velasquez S.L."/>
            <person name="Kruys A."/>
            <person name="Hutchinson M.I."/>
            <person name="Powell A.J."/>
            <person name="Barry K."/>
            <person name="Miller A.N."/>
            <person name="Grigoriev I.V."/>
            <person name="Debuchy R."/>
            <person name="Gladieux P."/>
            <person name="Hiltunen Thoren M."/>
            <person name="Johannesson H."/>
        </authorList>
    </citation>
    <scope>NUCLEOTIDE SEQUENCE</scope>
    <source>
        <strain evidence="1">CBS 333.67</strain>
    </source>
</reference>
<comment type="caution">
    <text evidence="1">The sequence shown here is derived from an EMBL/GenBank/DDBJ whole genome shotgun (WGS) entry which is preliminary data.</text>
</comment>
<keyword evidence="2" id="KW-1185">Reference proteome</keyword>